<dbReference type="SUPFAM" id="SSF55729">
    <property type="entry name" value="Acyl-CoA N-acyltransferases (Nat)"/>
    <property type="match status" value="1"/>
</dbReference>
<dbReference type="EMBL" id="CP072648">
    <property type="protein sequence ID" value="QUW03618.1"/>
    <property type="molecule type" value="Genomic_DNA"/>
</dbReference>
<dbReference type="Proteomes" id="UP000676506">
    <property type="component" value="Chromosome 1"/>
</dbReference>
<dbReference type="InterPro" id="IPR000182">
    <property type="entry name" value="GNAT_dom"/>
</dbReference>
<keyword evidence="2" id="KW-0808">Transferase</keyword>
<keyword evidence="3" id="KW-1185">Reference proteome</keyword>
<dbReference type="Gene3D" id="3.40.630.30">
    <property type="match status" value="1"/>
</dbReference>
<sequence length="175" mass="19664">MTPEPTPPMPPLEWQTARFAELTLDELYDIVQARLAVFVVEQQCAYQDADGVDRHAHHVMGWRRTPDGRTLVAYCRLVEPGIKYAEPSIGRVITPAAGRGQGFGRALLRQALDLHDRLYPGQANRISAQQYLERFYGAFGYRTVSEPYDEDGIPHVEMVRPSPQPAQAIISSESN</sequence>
<evidence type="ECO:0000313" key="2">
    <source>
        <dbReference type="EMBL" id="QUW03618.1"/>
    </source>
</evidence>
<evidence type="ECO:0000313" key="3">
    <source>
        <dbReference type="Proteomes" id="UP000676506"/>
    </source>
</evidence>
<keyword evidence="2" id="KW-0012">Acyltransferase</keyword>
<dbReference type="Pfam" id="PF13673">
    <property type="entry name" value="Acetyltransf_10"/>
    <property type="match status" value="1"/>
</dbReference>
<accession>A0ABX8B9R3</accession>
<dbReference type="GO" id="GO:0016746">
    <property type="term" value="F:acyltransferase activity"/>
    <property type="evidence" value="ECO:0007669"/>
    <property type="project" value="UniProtKB-KW"/>
</dbReference>
<dbReference type="InterPro" id="IPR016181">
    <property type="entry name" value="Acyl_CoA_acyltransferase"/>
</dbReference>
<protein>
    <submittedName>
        <fullName evidence="2">GNAT family N-acetyltransferase</fullName>
        <ecNumber evidence="2">2.3.1.-</ecNumber>
    </submittedName>
</protein>
<dbReference type="CDD" id="cd04301">
    <property type="entry name" value="NAT_SF"/>
    <property type="match status" value="1"/>
</dbReference>
<gene>
    <name evidence="2" type="ORF">J8C06_04065</name>
</gene>
<dbReference type="RefSeq" id="WP_211429508.1">
    <property type="nucleotide sequence ID" value="NZ_CP072648.1"/>
</dbReference>
<dbReference type="EC" id="2.3.1.-" evidence="2"/>
<name>A0ABX8B9R3_9BACT</name>
<proteinExistence type="predicted"/>
<reference evidence="2 3" key="1">
    <citation type="submission" date="2021-03" db="EMBL/GenBank/DDBJ databases">
        <title>Genomic and phenotypic characterization of Chloracidobacterium isolates provides evidence for multiple species.</title>
        <authorList>
            <person name="Saini M.K."/>
            <person name="Costas A.M.G."/>
            <person name="Tank M."/>
            <person name="Bryant D.A."/>
        </authorList>
    </citation>
    <scope>NUCLEOTIDE SEQUENCE [LARGE SCALE GENOMIC DNA]</scope>
    <source>
        <strain evidence="2 3">BV2-C</strain>
    </source>
</reference>
<feature type="domain" description="N-acetyltransferase" evidence="1">
    <location>
        <begin position="17"/>
        <end position="163"/>
    </location>
</feature>
<evidence type="ECO:0000259" key="1">
    <source>
        <dbReference type="PROSITE" id="PS51186"/>
    </source>
</evidence>
<organism evidence="2 3">
    <name type="scientific">Chloracidobacterium validum</name>
    <dbReference type="NCBI Taxonomy" id="2821543"/>
    <lineage>
        <taxon>Bacteria</taxon>
        <taxon>Pseudomonadati</taxon>
        <taxon>Acidobacteriota</taxon>
        <taxon>Terriglobia</taxon>
        <taxon>Terriglobales</taxon>
        <taxon>Acidobacteriaceae</taxon>
        <taxon>Chloracidobacterium</taxon>
    </lineage>
</organism>
<dbReference type="PROSITE" id="PS51186">
    <property type="entry name" value="GNAT"/>
    <property type="match status" value="1"/>
</dbReference>